<dbReference type="Gene3D" id="3.30.950.30">
    <property type="entry name" value="Schlafen, AAA domain"/>
    <property type="match status" value="1"/>
</dbReference>
<organism evidence="2 3">
    <name type="scientific">Nocardioides immobilis</name>
    <dbReference type="NCBI Taxonomy" id="2049295"/>
    <lineage>
        <taxon>Bacteria</taxon>
        <taxon>Bacillati</taxon>
        <taxon>Actinomycetota</taxon>
        <taxon>Actinomycetes</taxon>
        <taxon>Propionibacteriales</taxon>
        <taxon>Nocardioidaceae</taxon>
        <taxon>Nocardioides</taxon>
    </lineage>
</organism>
<dbReference type="Proteomes" id="UP000283644">
    <property type="component" value="Unassembled WGS sequence"/>
</dbReference>
<reference evidence="2 3" key="1">
    <citation type="submission" date="2018-09" db="EMBL/GenBank/DDBJ databases">
        <title>Genome sequencing of Nocardioides immobilis CCTCC AB 2017083 for comparison to Nocardioides silvaticus.</title>
        <authorList>
            <person name="Li C."/>
            <person name="Wang G."/>
        </authorList>
    </citation>
    <scope>NUCLEOTIDE SEQUENCE [LARGE SCALE GENOMIC DNA]</scope>
    <source>
        <strain evidence="2 3">CCTCC AB 2017083</strain>
    </source>
</reference>
<proteinExistence type="predicted"/>
<keyword evidence="2" id="KW-0067">ATP-binding</keyword>
<sequence>MTSPLHAALGRTGSALTFGLVVEACDQRVAESEQLDWKRDLPLPSAGSSGDFEVRARALELAKDLAAMANGRGGMVVYGVQETGGLASGIASVGDLADGEQVRRVRQVAYNLIYPPVRVDCIHLTDGTSHVLAVAIPESDDAPHLVQPKRDGGNDGWLIAPYRSGPDTLNMVEKQIEAAYRQRIEGRRRRVSDLADLHRETDQRHVTEDDHDSGSVVVAVLPVRPRRGVLPGSHPSHTATAWVQAAVALSTQLSIELLGGCGLPINLLGEAVIPRRALRRHVFSATRQLRGADREPIGQPAEVVVELHDDGAFGLVWRRGGVYSFGRTAGSPPPTPSIASSDVQALELLILALVVTADEQLGLACDCEAQIGVWPPRPLYVIPDAGWADDEYSTVPSPPDLWADIALSGPPDDRASDMLMFAGDFNDNFERSGCALDRFWELPIGTWTGHPRLELARRLFGGEPDHPTSGRSMT</sequence>
<dbReference type="InterPro" id="IPR007421">
    <property type="entry name" value="Schlafen_AlbA_2_dom"/>
</dbReference>
<comment type="caution">
    <text evidence="2">The sequence shown here is derived from an EMBL/GenBank/DDBJ whole genome shotgun (WGS) entry which is preliminary data.</text>
</comment>
<gene>
    <name evidence="2" type="ORF">D0Z08_28325</name>
</gene>
<dbReference type="InterPro" id="IPR038461">
    <property type="entry name" value="Schlafen_AlbA_2_dom_sf"/>
</dbReference>
<dbReference type="GO" id="GO:0005524">
    <property type="term" value="F:ATP binding"/>
    <property type="evidence" value="ECO:0007669"/>
    <property type="project" value="UniProtKB-KW"/>
</dbReference>
<name>A0A417XU22_9ACTN</name>
<dbReference type="OrthoDB" id="3188432at2"/>
<evidence type="ECO:0000313" key="2">
    <source>
        <dbReference type="EMBL" id="RHW23717.1"/>
    </source>
</evidence>
<accession>A0A417XU22</accession>
<keyword evidence="2" id="KW-0547">Nucleotide-binding</keyword>
<feature type="domain" description="Schlafen AlbA-2" evidence="1">
    <location>
        <begin position="31"/>
        <end position="144"/>
    </location>
</feature>
<evidence type="ECO:0000313" key="3">
    <source>
        <dbReference type="Proteomes" id="UP000283644"/>
    </source>
</evidence>
<evidence type="ECO:0000259" key="1">
    <source>
        <dbReference type="Pfam" id="PF04326"/>
    </source>
</evidence>
<dbReference type="Pfam" id="PF04326">
    <property type="entry name" value="SLFN_AlbA_2"/>
    <property type="match status" value="1"/>
</dbReference>
<dbReference type="EMBL" id="QXGH01000041">
    <property type="protein sequence ID" value="RHW23717.1"/>
    <property type="molecule type" value="Genomic_DNA"/>
</dbReference>
<protein>
    <submittedName>
        <fullName evidence="2">ATP-binding protein</fullName>
    </submittedName>
</protein>
<dbReference type="AlphaFoldDB" id="A0A417XU22"/>
<keyword evidence="3" id="KW-1185">Reference proteome</keyword>